<dbReference type="GO" id="GO:0006897">
    <property type="term" value="P:endocytosis"/>
    <property type="evidence" value="ECO:0007669"/>
    <property type="project" value="TreeGrafter"/>
</dbReference>
<dbReference type="GO" id="GO:0018996">
    <property type="term" value="P:molting cycle, collagen and cuticulin-based cuticle"/>
    <property type="evidence" value="ECO:0007669"/>
    <property type="project" value="TreeGrafter"/>
</dbReference>
<dbReference type="InterPro" id="IPR051697">
    <property type="entry name" value="Patched_domain-protein"/>
</dbReference>
<keyword evidence="1" id="KW-0812">Transmembrane</keyword>
<dbReference type="WBParaSite" id="TCLT_0000020601-mRNA-1">
    <property type="protein sequence ID" value="TCLT_0000020601-mRNA-1"/>
    <property type="gene ID" value="TCLT_0000020601"/>
</dbReference>
<keyword evidence="1" id="KW-1133">Transmembrane helix</keyword>
<evidence type="ECO:0000313" key="4">
    <source>
        <dbReference type="WBParaSite" id="TCLT_0000020601-mRNA-1"/>
    </source>
</evidence>
<gene>
    <name evidence="2" type="ORF">TCLT_LOCUS207</name>
</gene>
<dbReference type="OrthoDB" id="6510177at2759"/>
<sequence>MVAFKITAAGRNLSEWSNRAVYVDACRTVVHKYPQFNATVYDDLVGLLSWWGADMDPVTMIGVLIGMGLSVDYTAHTAHKFYISVGTPRERIEQTFQEISAAMIQASISTVLCMLPLAFVATYTILILAKTVFLVVGLGLIHGIFILPILLVTMHNEKEKNMSVNETIADS</sequence>
<evidence type="ECO:0000313" key="2">
    <source>
        <dbReference type="EMBL" id="VDM95083.1"/>
    </source>
</evidence>
<proteinExistence type="predicted"/>
<dbReference type="AlphaFoldDB" id="A0A0N5CJJ7"/>
<reference evidence="2 3" key="2">
    <citation type="submission" date="2018-11" db="EMBL/GenBank/DDBJ databases">
        <authorList>
            <consortium name="Pathogen Informatics"/>
        </authorList>
    </citation>
    <scope>NUCLEOTIDE SEQUENCE [LARGE SCALE GENOMIC DNA]</scope>
</reference>
<evidence type="ECO:0000313" key="3">
    <source>
        <dbReference type="Proteomes" id="UP000276776"/>
    </source>
</evidence>
<protein>
    <submittedName>
        <fullName evidence="4">SSD domain-containing protein</fullName>
    </submittedName>
</protein>
<dbReference type="GO" id="GO:0030659">
    <property type="term" value="C:cytoplasmic vesicle membrane"/>
    <property type="evidence" value="ECO:0007669"/>
    <property type="project" value="TreeGrafter"/>
</dbReference>
<feature type="transmembrane region" description="Helical" evidence="1">
    <location>
        <begin position="132"/>
        <end position="152"/>
    </location>
</feature>
<reference evidence="4" key="1">
    <citation type="submission" date="2017-02" db="UniProtKB">
        <authorList>
            <consortium name="WormBaseParasite"/>
        </authorList>
    </citation>
    <scope>IDENTIFICATION</scope>
</reference>
<dbReference type="PANTHER" id="PTHR10796:SF108">
    <property type="entry name" value="SSD DOMAIN-CONTAINING PROTEIN"/>
    <property type="match status" value="1"/>
</dbReference>
<name>A0A0N5CJJ7_THECL</name>
<keyword evidence="1" id="KW-0472">Membrane</keyword>
<dbReference type="Gene3D" id="1.20.1640.10">
    <property type="entry name" value="Multidrug efflux transporter AcrB transmembrane domain"/>
    <property type="match status" value="1"/>
</dbReference>
<feature type="transmembrane region" description="Helical" evidence="1">
    <location>
        <begin position="99"/>
        <end position="126"/>
    </location>
</feature>
<dbReference type="EMBL" id="UYYF01000013">
    <property type="protein sequence ID" value="VDM95083.1"/>
    <property type="molecule type" value="Genomic_DNA"/>
</dbReference>
<accession>A0A0N5CJJ7</accession>
<evidence type="ECO:0000256" key="1">
    <source>
        <dbReference type="SAM" id="Phobius"/>
    </source>
</evidence>
<organism evidence="4">
    <name type="scientific">Thelazia callipaeda</name>
    <name type="common">Oriental eyeworm</name>
    <name type="synonym">Parasitic nematode</name>
    <dbReference type="NCBI Taxonomy" id="103827"/>
    <lineage>
        <taxon>Eukaryota</taxon>
        <taxon>Metazoa</taxon>
        <taxon>Ecdysozoa</taxon>
        <taxon>Nematoda</taxon>
        <taxon>Chromadorea</taxon>
        <taxon>Rhabditida</taxon>
        <taxon>Spirurina</taxon>
        <taxon>Spiruromorpha</taxon>
        <taxon>Thelazioidea</taxon>
        <taxon>Thelaziidae</taxon>
        <taxon>Thelazia</taxon>
    </lineage>
</organism>
<dbReference type="SUPFAM" id="SSF82866">
    <property type="entry name" value="Multidrug efflux transporter AcrB transmembrane domain"/>
    <property type="match status" value="1"/>
</dbReference>
<dbReference type="Proteomes" id="UP000276776">
    <property type="component" value="Unassembled WGS sequence"/>
</dbReference>
<dbReference type="PANTHER" id="PTHR10796">
    <property type="entry name" value="PATCHED-RELATED"/>
    <property type="match status" value="1"/>
</dbReference>
<dbReference type="GO" id="GO:0005886">
    <property type="term" value="C:plasma membrane"/>
    <property type="evidence" value="ECO:0007669"/>
    <property type="project" value="TreeGrafter"/>
</dbReference>
<keyword evidence="3" id="KW-1185">Reference proteome</keyword>
<dbReference type="OMA" id="ECIDHRI"/>